<keyword evidence="1" id="KW-0175">Coiled coil</keyword>
<evidence type="ECO:0000313" key="3">
    <source>
        <dbReference type="EMBL" id="OII73349.1"/>
    </source>
</evidence>
<feature type="region of interest" description="Disordered" evidence="2">
    <location>
        <begin position="447"/>
        <end position="505"/>
    </location>
</feature>
<feature type="compositionally biased region" description="Low complexity" evidence="2">
    <location>
        <begin position="489"/>
        <end position="505"/>
    </location>
</feature>
<keyword evidence="4" id="KW-1185">Reference proteome</keyword>
<feature type="region of interest" description="Disordered" evidence="2">
    <location>
        <begin position="675"/>
        <end position="695"/>
    </location>
</feature>
<dbReference type="AlphaFoldDB" id="A0A1J4MKG7"/>
<feature type="coiled-coil region" evidence="1">
    <location>
        <begin position="702"/>
        <end position="729"/>
    </location>
</feature>
<dbReference type="GeneID" id="39979351"/>
<comment type="caution">
    <text evidence="3">The sequence shown here is derived from an EMBL/GenBank/DDBJ whole genome shotgun (WGS) entry which is preliminary data.</text>
</comment>
<dbReference type="RefSeq" id="XP_028874692.1">
    <property type="nucleotide sequence ID" value="XM_029019572.1"/>
</dbReference>
<evidence type="ECO:0000256" key="2">
    <source>
        <dbReference type="SAM" id="MobiDB-lite"/>
    </source>
</evidence>
<name>A0A1J4MKG7_9CRYT</name>
<dbReference type="EMBL" id="LRBP01000016">
    <property type="protein sequence ID" value="OII73349.1"/>
    <property type="molecule type" value="Genomic_DNA"/>
</dbReference>
<sequence>MMIPSGSKLDLGTLTLDSGTVKKGWDAFSTLNNAIDGVRKVANDVVGYKSVGTGGNEKYYGETEFQKRGTLEKVEVGQIYGRLKNDLKLIQIFERETKSMGTLEIVSTTNNVDFSNLIIKWRRKIRDRLVDIQGKDSSLMYNLTADDIGTTIIIEIYPKGEVNDSLNITYGELGPIEIDDTTKMSLSKSLKTGLIRFPVQIINDEFESLINPDNNSKESTNNENSSMTKDILVVTNDDVKVIRNGMSSSNSKYEKKVEWSAKYFGGNIHIQLNHLSTKEFTLCSGYDIHKQKISVKTTSRNARDIATLTIRCLNIKHSLSLEAIIGGISWNSKNMNSQDLNEPEIDENSKLNIFAYIGCLEDEIANLENMKERLNEDKKRLQTEKILLENELAETITAYQDIISQYQQEKDNKVNTNSCLLPPNPENNSSIKQVKEFNIDYSFENKQEVGHSNSSPKIKSINPSLNQSSSLLHGYNGTYPTNSKQKETVNSGNVDNSYNDSNSQNSTEIKKLLEENASLKLSISELNTKYEDEVSAKTRVEMSAKESMERMHAEIEELRGRLENTYKENEEFRNLSEKLSREILIKGQELESIKSGQDMSLAQEIEKIQVMQDRILDLQSQNSEKQQAIQTLSTEKSKLLKDFSSLKLDFERLKEQNNQLNKKYISLSLENSKTHHQDKSLEGGNESVISNSQDQNNQGAEILKLKDELENCKKTNIELNQTITQLKTRIRRLAMINSA</sequence>
<dbReference type="Proteomes" id="UP000186176">
    <property type="component" value="Unassembled WGS sequence"/>
</dbReference>
<feature type="coiled-coil region" evidence="1">
    <location>
        <begin position="509"/>
        <end position="670"/>
    </location>
</feature>
<reference evidence="3 4" key="1">
    <citation type="submission" date="2016-10" db="EMBL/GenBank/DDBJ databases">
        <title>Reductive evolution of mitochondrial metabolism and differential evolution of invasion-related proteins in Cryptosporidium.</title>
        <authorList>
            <person name="Liu S."/>
            <person name="Roellig D.M."/>
            <person name="Guo Y."/>
            <person name="Li N."/>
            <person name="Frace M.A."/>
            <person name="Tang K."/>
            <person name="Zhang L."/>
            <person name="Feng Y."/>
            <person name="Xiao L."/>
        </authorList>
    </citation>
    <scope>NUCLEOTIDE SEQUENCE [LARGE SCALE GENOMIC DNA]</scope>
    <source>
        <strain evidence="3">39726</strain>
    </source>
</reference>
<gene>
    <name evidence="3" type="ORF">cubi_02561</name>
</gene>
<evidence type="ECO:0000313" key="4">
    <source>
        <dbReference type="Proteomes" id="UP000186176"/>
    </source>
</evidence>
<evidence type="ECO:0000256" key="1">
    <source>
        <dbReference type="SAM" id="Coils"/>
    </source>
</evidence>
<accession>A0A1J4MKG7</accession>
<proteinExistence type="predicted"/>
<dbReference type="OrthoDB" id="440020at2759"/>
<feature type="compositionally biased region" description="Polar residues" evidence="2">
    <location>
        <begin position="450"/>
        <end position="471"/>
    </location>
</feature>
<feature type="coiled-coil region" evidence="1">
    <location>
        <begin position="357"/>
        <end position="398"/>
    </location>
</feature>
<protein>
    <submittedName>
        <fullName evidence="3">Uncharacterized protein</fullName>
    </submittedName>
</protein>
<dbReference type="VEuPathDB" id="CryptoDB:cubi_02561"/>
<organism evidence="3 4">
    <name type="scientific">Cryptosporidium ubiquitum</name>
    <dbReference type="NCBI Taxonomy" id="857276"/>
    <lineage>
        <taxon>Eukaryota</taxon>
        <taxon>Sar</taxon>
        <taxon>Alveolata</taxon>
        <taxon>Apicomplexa</taxon>
        <taxon>Conoidasida</taxon>
        <taxon>Coccidia</taxon>
        <taxon>Eucoccidiorida</taxon>
        <taxon>Eimeriorina</taxon>
        <taxon>Cryptosporidiidae</taxon>
        <taxon>Cryptosporidium</taxon>
    </lineage>
</organism>